<name>A0A5B7ZUZ9_9GAMM</name>
<dbReference type="PROSITE" id="PS51257">
    <property type="entry name" value="PROKAR_LIPOPROTEIN"/>
    <property type="match status" value="1"/>
</dbReference>
<dbReference type="EMBL" id="CP040871">
    <property type="protein sequence ID" value="QDA58366.1"/>
    <property type="molecule type" value="Genomic_DNA"/>
</dbReference>
<evidence type="ECO:0000313" key="4">
    <source>
        <dbReference type="EMBL" id="QDA58366.1"/>
    </source>
</evidence>
<feature type="signal peptide" evidence="1">
    <location>
        <begin position="1"/>
        <end position="19"/>
    </location>
</feature>
<keyword evidence="1" id="KW-0732">Signal</keyword>
<dbReference type="Gene3D" id="3.90.640.20">
    <property type="entry name" value="Heat-shock cognate protein, ATPase"/>
    <property type="match status" value="1"/>
</dbReference>
<dbReference type="Pfam" id="PF11738">
    <property type="entry name" value="DUF3298"/>
    <property type="match status" value="1"/>
</dbReference>
<sequence length="268" mass="28550">MRSPRIAQILVLASCTLLAACDRAPAPTADAQSPAAVPASVALQDVVETRPDYIVGISYPKSASNHPALAQALKAYADAARADLMKAVAGLKGQKPTAPYDLSLQFTGLVDTPQVVAVAADGSSYTGGAHGNPLVARFVWLPQRQEMLQADRLIVDAAGWQAISDASREQLMTALSQRLDADEVEGADRAEQLKTGSRMIDDGTKPAPANFAQFEPVMNAEGQIRAIRFVFPPYQVAPYVEGTRTVEIPARALLPHVAADYRKLFQGG</sequence>
<dbReference type="AlphaFoldDB" id="A0A5B7ZUZ9"/>
<feature type="domain" description="Deacetylase PdaC" evidence="3">
    <location>
        <begin position="55"/>
        <end position="132"/>
    </location>
</feature>
<dbReference type="InterPro" id="IPR037126">
    <property type="entry name" value="PdaC/RsiV-like_sf"/>
</dbReference>
<dbReference type="InterPro" id="IPR025303">
    <property type="entry name" value="PdaC"/>
</dbReference>
<evidence type="ECO:0000259" key="3">
    <source>
        <dbReference type="Pfam" id="PF13739"/>
    </source>
</evidence>
<evidence type="ECO:0000256" key="1">
    <source>
        <dbReference type="SAM" id="SignalP"/>
    </source>
</evidence>
<dbReference type="KEGG" id="thes:FHQ07_14145"/>
<evidence type="ECO:0000313" key="5">
    <source>
        <dbReference type="Proteomes" id="UP000308149"/>
    </source>
</evidence>
<proteinExistence type="predicted"/>
<dbReference type="Pfam" id="PF13739">
    <property type="entry name" value="PdaC"/>
    <property type="match status" value="1"/>
</dbReference>
<dbReference type="RefSeq" id="WP_139717749.1">
    <property type="nucleotide sequence ID" value="NZ_CP040871.1"/>
</dbReference>
<feature type="domain" description="DUF3298" evidence="2">
    <location>
        <begin position="225"/>
        <end position="249"/>
    </location>
</feature>
<gene>
    <name evidence="4" type="ORF">FHQ07_14145</name>
</gene>
<evidence type="ECO:0000259" key="2">
    <source>
        <dbReference type="Pfam" id="PF11738"/>
    </source>
</evidence>
<dbReference type="InterPro" id="IPR021729">
    <property type="entry name" value="DUF3298"/>
</dbReference>
<protein>
    <submittedName>
        <fullName evidence="4">DUF3298 and DUF4163 domain-containing protein</fullName>
    </submittedName>
</protein>
<dbReference type="Proteomes" id="UP000308149">
    <property type="component" value="Chromosome"/>
</dbReference>
<reference evidence="4 5" key="1">
    <citation type="submission" date="2019-06" db="EMBL/GenBank/DDBJ databases">
        <title>Thermomonas aquatica sp. nov., isolated from an industrial wastewater treatment plant.</title>
        <authorList>
            <person name="Jeon J.H."/>
            <person name="Park D.-S."/>
        </authorList>
    </citation>
    <scope>NUCLEOTIDE SEQUENCE [LARGE SCALE GENOMIC DNA]</scope>
    <source>
        <strain evidence="4 5">SY21</strain>
    </source>
</reference>
<dbReference type="Gene3D" id="3.30.565.40">
    <property type="entry name" value="Fervidobacterium nodosum Rt17-B1 like"/>
    <property type="match status" value="1"/>
</dbReference>
<accession>A0A5B7ZUZ9</accession>
<feature type="chain" id="PRO_5023110109" evidence="1">
    <location>
        <begin position="20"/>
        <end position="268"/>
    </location>
</feature>
<organism evidence="4 5">
    <name type="scientific">Thermomonas aquatica</name>
    <dbReference type="NCBI Taxonomy" id="2202149"/>
    <lineage>
        <taxon>Bacteria</taxon>
        <taxon>Pseudomonadati</taxon>
        <taxon>Pseudomonadota</taxon>
        <taxon>Gammaproteobacteria</taxon>
        <taxon>Lysobacterales</taxon>
        <taxon>Lysobacteraceae</taxon>
        <taxon>Thermomonas</taxon>
    </lineage>
</organism>
<dbReference type="OrthoDB" id="5637at2"/>
<keyword evidence="5" id="KW-1185">Reference proteome</keyword>